<keyword evidence="3" id="KW-0679">Respiratory chain</keyword>
<dbReference type="AlphaFoldDB" id="A0A8H7EJ00"/>
<dbReference type="GO" id="GO:0046872">
    <property type="term" value="F:metal ion binding"/>
    <property type="evidence" value="ECO:0007669"/>
    <property type="project" value="InterPro"/>
</dbReference>
<dbReference type="PANTHER" id="PTHR11851">
    <property type="entry name" value="METALLOPROTEASE"/>
    <property type="match status" value="1"/>
</dbReference>
<dbReference type="InterPro" id="IPR050361">
    <property type="entry name" value="MPP/UQCRC_Complex"/>
</dbReference>
<keyword evidence="7" id="KW-0496">Mitochondrion</keyword>
<dbReference type="Pfam" id="PF05193">
    <property type="entry name" value="Peptidase_M16_C"/>
    <property type="match status" value="1"/>
</dbReference>
<accession>A0A8H7EJ00</accession>
<evidence type="ECO:0000256" key="3">
    <source>
        <dbReference type="ARBA" id="ARBA00022660"/>
    </source>
</evidence>
<organism evidence="14 15">
    <name type="scientific">Alternaria burnsii</name>
    <dbReference type="NCBI Taxonomy" id="1187904"/>
    <lineage>
        <taxon>Eukaryota</taxon>
        <taxon>Fungi</taxon>
        <taxon>Dikarya</taxon>
        <taxon>Ascomycota</taxon>
        <taxon>Pezizomycotina</taxon>
        <taxon>Dothideomycetes</taxon>
        <taxon>Pleosporomycetidae</taxon>
        <taxon>Pleosporales</taxon>
        <taxon>Pleosporineae</taxon>
        <taxon>Pleosporaceae</taxon>
        <taxon>Alternaria</taxon>
        <taxon>Alternaria sect. Alternaria</taxon>
    </lineage>
</organism>
<evidence type="ECO:0000256" key="11">
    <source>
        <dbReference type="ARBA" id="ARBA00041372"/>
    </source>
</evidence>
<evidence type="ECO:0000256" key="2">
    <source>
        <dbReference type="ARBA" id="ARBA00022448"/>
    </source>
</evidence>
<evidence type="ECO:0000256" key="7">
    <source>
        <dbReference type="ARBA" id="ARBA00023128"/>
    </source>
</evidence>
<dbReference type="GO" id="GO:0005743">
    <property type="term" value="C:mitochondrial inner membrane"/>
    <property type="evidence" value="ECO:0007669"/>
    <property type="project" value="UniProtKB-SubCell"/>
</dbReference>
<dbReference type="CDD" id="cd13732">
    <property type="entry name" value="HFD_CENP-W"/>
    <property type="match status" value="1"/>
</dbReference>
<dbReference type="GeneID" id="62201619"/>
<dbReference type="EMBL" id="JAAABM010000003">
    <property type="protein sequence ID" value="KAF7679646.1"/>
    <property type="molecule type" value="Genomic_DNA"/>
</dbReference>
<name>A0A8H7EJ00_9PLEO</name>
<evidence type="ECO:0000256" key="9">
    <source>
        <dbReference type="ARBA" id="ARBA00038146"/>
    </source>
</evidence>
<evidence type="ECO:0000256" key="1">
    <source>
        <dbReference type="ARBA" id="ARBA00004443"/>
    </source>
</evidence>
<dbReference type="FunFam" id="1.10.20.10:FF:000075">
    <property type="entry name" value="WGS project CABT00000000 data, contig 2.56"/>
    <property type="match status" value="1"/>
</dbReference>
<reference evidence="14" key="1">
    <citation type="submission" date="2020-01" db="EMBL/GenBank/DDBJ databases">
        <authorList>
            <person name="Feng Z.H.Z."/>
        </authorList>
    </citation>
    <scope>NUCLEOTIDE SEQUENCE</scope>
    <source>
        <strain evidence="14">CBS107.38</strain>
    </source>
</reference>
<comment type="caution">
    <text evidence="14">The sequence shown here is derived from an EMBL/GenBank/DDBJ whole genome shotgun (WGS) entry which is preliminary data.</text>
</comment>
<feature type="domain" description="Peptidase M16 N-terminal" evidence="12">
    <location>
        <begin position="55"/>
        <end position="180"/>
    </location>
</feature>
<feature type="domain" description="Peptidase M16 C-terminal" evidence="13">
    <location>
        <begin position="212"/>
        <end position="378"/>
    </location>
</feature>
<dbReference type="Pfam" id="PF00675">
    <property type="entry name" value="Peptidase_M16"/>
    <property type="match status" value="1"/>
</dbReference>
<dbReference type="GO" id="GO:0046982">
    <property type="term" value="F:protein heterodimerization activity"/>
    <property type="evidence" value="ECO:0007669"/>
    <property type="project" value="InterPro"/>
</dbReference>
<evidence type="ECO:0000259" key="13">
    <source>
        <dbReference type="Pfam" id="PF05193"/>
    </source>
</evidence>
<protein>
    <recommendedName>
        <fullName evidence="10">Cytochrome b-c1 complex subunit 2, mitochondrial</fullName>
    </recommendedName>
    <alternativeName>
        <fullName evidence="11">Core protein II</fullName>
    </alternativeName>
</protein>
<evidence type="ECO:0000256" key="5">
    <source>
        <dbReference type="ARBA" id="ARBA00022946"/>
    </source>
</evidence>
<evidence type="ECO:0000256" key="6">
    <source>
        <dbReference type="ARBA" id="ARBA00022982"/>
    </source>
</evidence>
<keyword evidence="5" id="KW-0809">Transit peptide</keyword>
<dbReference type="SUPFAM" id="SSF47113">
    <property type="entry name" value="Histone-fold"/>
    <property type="match status" value="1"/>
</dbReference>
<dbReference type="InterPro" id="IPR007863">
    <property type="entry name" value="Peptidase_M16_C"/>
</dbReference>
<evidence type="ECO:0000256" key="8">
    <source>
        <dbReference type="ARBA" id="ARBA00023136"/>
    </source>
</evidence>
<evidence type="ECO:0000256" key="4">
    <source>
        <dbReference type="ARBA" id="ARBA00022792"/>
    </source>
</evidence>
<dbReference type="FunFam" id="3.30.830.10:FF:000039">
    <property type="entry name" value="Ubiquinol-cytochrome c reductase core subunit 2"/>
    <property type="match status" value="1"/>
</dbReference>
<evidence type="ECO:0000256" key="10">
    <source>
        <dbReference type="ARBA" id="ARBA00040751"/>
    </source>
</evidence>
<dbReference type="Proteomes" id="UP000596902">
    <property type="component" value="Unassembled WGS sequence"/>
</dbReference>
<evidence type="ECO:0000313" key="14">
    <source>
        <dbReference type="EMBL" id="KAF7679646.1"/>
    </source>
</evidence>
<dbReference type="Gene3D" id="3.30.830.10">
    <property type="entry name" value="Metalloenzyme, LuxS/M16 peptidase-like"/>
    <property type="match status" value="2"/>
</dbReference>
<keyword evidence="6" id="KW-0249">Electron transport</keyword>
<dbReference type="SUPFAM" id="SSF63411">
    <property type="entry name" value="LuxS/MPP-like metallohydrolase"/>
    <property type="match status" value="2"/>
</dbReference>
<keyword evidence="2" id="KW-0813">Transport</keyword>
<dbReference type="PANTHER" id="PTHR11851:SF209">
    <property type="entry name" value="CYTOCHROME B-C1 COMPLEX SUBUNIT 2, MITOCHONDRIAL"/>
    <property type="match status" value="1"/>
</dbReference>
<comment type="subcellular location">
    <subcellularLocation>
        <location evidence="1">Mitochondrion inner membrane</location>
        <topology evidence="1">Peripheral membrane protein</topology>
        <orientation evidence="1">Matrix side</orientation>
    </subcellularLocation>
</comment>
<dbReference type="InterPro" id="IPR009072">
    <property type="entry name" value="Histone-fold"/>
</dbReference>
<dbReference type="InterPro" id="IPR011765">
    <property type="entry name" value="Pept_M16_N"/>
</dbReference>
<keyword evidence="15" id="KW-1185">Reference proteome</keyword>
<gene>
    <name evidence="14" type="ORF">GT037_003394</name>
</gene>
<evidence type="ECO:0000313" key="15">
    <source>
        <dbReference type="Proteomes" id="UP000596902"/>
    </source>
</evidence>
<dbReference type="Gene3D" id="1.10.20.10">
    <property type="entry name" value="Histone, subunit A"/>
    <property type="match status" value="1"/>
</dbReference>
<proteinExistence type="inferred from homology"/>
<evidence type="ECO:0000259" key="12">
    <source>
        <dbReference type="Pfam" id="PF00675"/>
    </source>
</evidence>
<comment type="similarity">
    <text evidence="9">Belongs to the peptidase M16 family. UQCRC2/QCR2 subfamily.</text>
</comment>
<reference evidence="14" key="2">
    <citation type="submission" date="2020-08" db="EMBL/GenBank/DDBJ databases">
        <title>Draft Genome Sequence of Cumin Blight Pathogen Alternaria burnsii.</title>
        <authorList>
            <person name="Feng Z."/>
        </authorList>
    </citation>
    <scope>NUCLEOTIDE SEQUENCE</scope>
    <source>
        <strain evidence="14">CBS107.38</strain>
    </source>
</reference>
<sequence length="546" mass="58849">MLSRTTACRGAQRAARVPPVSQCQRRGLAAPASGSFQYQSGEAKGVKYASRDFAGPTTTLALVAKAGTRFQPLPGLTEGLANFAFRGTERRSTLRIVRESELLGASLNAHHSRENLVLEAKFLRDDLPYFVELLGEVASSTKYQPHVYAEEVLPMINFAHKKFLASVTDMATQSAHSLAFHRGLGVPTASAAPTPYTKYLDAETIEWYSKIAYAKPNFAVVANGADHGEFSKWVGEFFENVPSAPLQESSIGADQSKYFGGEERIAHDSGNAMVIAFPGSSSFTGKFYKPEIAVLSSLLGGESAVKWSQGFTKLGQAAAQGAKVKTTSAIYSDAGLLYTTITGSAKAVAQTAQASVDAIKKIAAGEISSEEVSKAKAAAKFKELEHGQDIRAGLELTGNGLIHNTQPYQIDEVAKKIDGVTEEAVKKAAKELLENTASVSSVGDLFVLPYAADLGLKVYKALLQCASEPTMAPTLYPRGTVKKIVKAHSNRQMSKNVDILIYLNYALFMQELINEASIKSKQRGERALSARSVKRVSEDVLRKYKG</sequence>
<dbReference type="InterPro" id="IPR011249">
    <property type="entry name" value="Metalloenz_LuxS/M16"/>
</dbReference>
<keyword evidence="4" id="KW-0999">Mitochondrion inner membrane</keyword>
<keyword evidence="8" id="KW-0472">Membrane</keyword>
<dbReference type="RefSeq" id="XP_038789719.1">
    <property type="nucleotide sequence ID" value="XM_038928441.1"/>
</dbReference>